<evidence type="ECO:0000313" key="2">
    <source>
        <dbReference type="Proteomes" id="UP000816034"/>
    </source>
</evidence>
<sequence>MGNKTSFNSNNKNTTTSEVIHRLDASNEWTLTDQLSGVFYGHEYSLDYYVGFEKSKKARFSQSSNFSSFQQPQQQSRKIILQIQSAPCSRCIVSDAPATTFSECDSSSSRNSENNAAHSTHYTFYVGKDTNEVLCVSAPNNNNSPHGHSTSTTPQITSSWSHYPVDAHVYSKLIEHVSRSTFHLRAVTLNSENSPHSLQKIQLCKYVSSNATNQAEETATFEREDAPSIIGASSFICKYKQRRSGESEVLCEDLQLAFMNFVLRSTEEIFKHEHISER</sequence>
<name>A0AA88GQ52_NAELO</name>
<comment type="caution">
    <text evidence="1">The sequence shown here is derived from an EMBL/GenBank/DDBJ whole genome shotgun (WGS) entry which is preliminary data.</text>
</comment>
<proteinExistence type="predicted"/>
<dbReference type="Proteomes" id="UP000816034">
    <property type="component" value="Unassembled WGS sequence"/>
</dbReference>
<dbReference type="RefSeq" id="XP_044548788.1">
    <property type="nucleotide sequence ID" value="XM_044694086.1"/>
</dbReference>
<evidence type="ECO:0000313" key="1">
    <source>
        <dbReference type="EMBL" id="KAG2383109.1"/>
    </source>
</evidence>
<dbReference type="GeneID" id="68096901"/>
<reference evidence="1 2" key="1">
    <citation type="journal article" date="2018" name="BMC Genomics">
        <title>The genome of Naegleria lovaniensis, the basis for a comparative approach to unravel pathogenicity factors of the human pathogenic amoeba N. fowleri.</title>
        <authorList>
            <person name="Liechti N."/>
            <person name="Schurch N."/>
            <person name="Bruggmann R."/>
            <person name="Wittwer M."/>
        </authorList>
    </citation>
    <scope>NUCLEOTIDE SEQUENCE [LARGE SCALE GENOMIC DNA]</scope>
    <source>
        <strain evidence="1 2">ATCC 30569</strain>
    </source>
</reference>
<accession>A0AA88GQ52</accession>
<dbReference type="EMBL" id="PYSW02000021">
    <property type="protein sequence ID" value="KAG2383109.1"/>
    <property type="molecule type" value="Genomic_DNA"/>
</dbReference>
<dbReference type="AlphaFoldDB" id="A0AA88GQ52"/>
<protein>
    <submittedName>
        <fullName evidence="1">Uncharacterized protein</fullName>
    </submittedName>
</protein>
<organism evidence="1 2">
    <name type="scientific">Naegleria lovaniensis</name>
    <name type="common">Amoeba</name>
    <dbReference type="NCBI Taxonomy" id="51637"/>
    <lineage>
        <taxon>Eukaryota</taxon>
        <taxon>Discoba</taxon>
        <taxon>Heterolobosea</taxon>
        <taxon>Tetramitia</taxon>
        <taxon>Eutetramitia</taxon>
        <taxon>Vahlkampfiidae</taxon>
        <taxon>Naegleria</taxon>
    </lineage>
</organism>
<gene>
    <name evidence="1" type="ORF">C9374_004446</name>
</gene>
<keyword evidence="2" id="KW-1185">Reference proteome</keyword>